<accession>A0ABM8FPK2</accession>
<dbReference type="HAMAP" id="MF_01855">
    <property type="entry name" value="FBPase_class1"/>
    <property type="match status" value="1"/>
</dbReference>
<keyword evidence="4 9" id="KW-0479">Metal-binding</keyword>
<proteinExistence type="inferred from homology"/>
<feature type="binding site" evidence="9">
    <location>
        <position position="191"/>
    </location>
    <ligand>
        <name>substrate</name>
    </ligand>
</feature>
<gene>
    <name evidence="9 12" type="primary">fbp</name>
    <name evidence="12" type="ORF">HCR_22470</name>
</gene>
<dbReference type="EC" id="3.1.3.11" evidence="9"/>
<dbReference type="InterPro" id="IPR000146">
    <property type="entry name" value="FBPase_class-1"/>
</dbReference>
<dbReference type="RefSeq" id="WP_286336873.1">
    <property type="nucleotide sequence ID" value="NZ_AP027370.1"/>
</dbReference>
<feature type="binding site" evidence="9">
    <location>
        <position position="66"/>
    </location>
    <ligand>
        <name>Mg(2+)</name>
        <dbReference type="ChEBI" id="CHEBI:18420"/>
        <label>1</label>
    </ligand>
</feature>
<dbReference type="PIRSF" id="PIRSF000904">
    <property type="entry name" value="FBPtase_SBPase"/>
    <property type="match status" value="1"/>
</dbReference>
<reference evidence="12 13" key="1">
    <citation type="submission" date="2023-03" db="EMBL/GenBank/DDBJ databases">
        <title>Description of Hydrogenimonas sp. ISO32.</title>
        <authorList>
            <person name="Mino S."/>
            <person name="Fukazawa S."/>
            <person name="Sawabe T."/>
        </authorList>
    </citation>
    <scope>NUCLEOTIDE SEQUENCE [LARGE SCALE GENOMIC DNA]</scope>
    <source>
        <strain evidence="12 13">ISO32</strain>
    </source>
</reference>
<comment type="caution">
    <text evidence="9">Lacks conserved residue(s) required for the propagation of feature annotation.</text>
</comment>
<name>A0ABM8FPK2_9BACT</name>
<evidence type="ECO:0000256" key="9">
    <source>
        <dbReference type="HAMAP-Rule" id="MF_01855"/>
    </source>
</evidence>
<comment type="pathway">
    <text evidence="8">Carbohydrate biosynthesis.</text>
</comment>
<comment type="subunit">
    <text evidence="9">Homotetramer.</text>
</comment>
<dbReference type="InterPro" id="IPR023079">
    <property type="entry name" value="SBPase"/>
</dbReference>
<comment type="similarity">
    <text evidence="2 9">Belongs to the FBPase class 1 family.</text>
</comment>
<dbReference type="Proteomes" id="UP001321445">
    <property type="component" value="Chromosome"/>
</dbReference>
<dbReference type="PIRSF" id="PIRSF500210">
    <property type="entry name" value="FBPtase"/>
    <property type="match status" value="1"/>
</dbReference>
<evidence type="ECO:0000259" key="10">
    <source>
        <dbReference type="Pfam" id="PF00316"/>
    </source>
</evidence>
<keyword evidence="5 9" id="KW-0378">Hydrolase</keyword>
<comment type="catalytic activity">
    <reaction evidence="1 9">
        <text>beta-D-fructose 1,6-bisphosphate + H2O = beta-D-fructose 6-phosphate + phosphate</text>
        <dbReference type="Rhea" id="RHEA:11064"/>
        <dbReference type="ChEBI" id="CHEBI:15377"/>
        <dbReference type="ChEBI" id="CHEBI:32966"/>
        <dbReference type="ChEBI" id="CHEBI:43474"/>
        <dbReference type="ChEBI" id="CHEBI:57634"/>
        <dbReference type="EC" id="3.1.3.11"/>
    </reaction>
</comment>
<dbReference type="NCBIfam" id="NF006784">
    <property type="entry name" value="PRK09293.2-5"/>
    <property type="match status" value="1"/>
</dbReference>
<feature type="binding site" evidence="9">
    <location>
        <position position="222"/>
    </location>
    <ligand>
        <name>substrate</name>
    </ligand>
</feature>
<dbReference type="Pfam" id="PF18913">
    <property type="entry name" value="FBPase_C"/>
    <property type="match status" value="1"/>
</dbReference>
<comment type="cofactor">
    <cofactor evidence="9">
        <name>Mg(2+)</name>
        <dbReference type="ChEBI" id="CHEBI:18420"/>
    </cofactor>
    <text evidence="9">Binds 2 magnesium ions per subunit.</text>
</comment>
<keyword evidence="13" id="KW-1185">Reference proteome</keyword>
<dbReference type="InterPro" id="IPR033391">
    <property type="entry name" value="FBPase_N"/>
</dbReference>
<dbReference type="EMBL" id="AP027370">
    <property type="protein sequence ID" value="BDY13935.1"/>
    <property type="molecule type" value="Genomic_DNA"/>
</dbReference>
<dbReference type="PRINTS" id="PR01958">
    <property type="entry name" value="S17BPHPHTASE"/>
</dbReference>
<evidence type="ECO:0000256" key="4">
    <source>
        <dbReference type="ARBA" id="ARBA00022723"/>
    </source>
</evidence>
<evidence type="ECO:0000256" key="7">
    <source>
        <dbReference type="ARBA" id="ARBA00023277"/>
    </source>
</evidence>
<keyword evidence="6 9" id="KW-0460">Magnesium</keyword>
<evidence type="ECO:0000256" key="3">
    <source>
        <dbReference type="ARBA" id="ARBA00022490"/>
    </source>
</evidence>
<evidence type="ECO:0000256" key="2">
    <source>
        <dbReference type="ARBA" id="ARBA00010941"/>
    </source>
</evidence>
<dbReference type="Pfam" id="PF00316">
    <property type="entry name" value="FBPase"/>
    <property type="match status" value="1"/>
</dbReference>
<dbReference type="Gene3D" id="3.40.190.80">
    <property type="match status" value="1"/>
</dbReference>
<feature type="binding site" evidence="9">
    <location>
        <position position="85"/>
    </location>
    <ligand>
        <name>Mg(2+)</name>
        <dbReference type="ChEBI" id="CHEBI:18420"/>
        <label>2</label>
    </ligand>
</feature>
<feature type="binding site" evidence="9">
    <location>
        <position position="87"/>
    </location>
    <ligand>
        <name>Mg(2+)</name>
        <dbReference type="ChEBI" id="CHEBI:18420"/>
        <label>1</label>
    </ligand>
</feature>
<feature type="domain" description="Fructose-1-6-bisphosphatase class I N-terminal" evidence="10">
    <location>
        <begin position="9"/>
        <end position="148"/>
    </location>
</feature>
<sequence>MTLKPIFDAIERSAHRIRDAITNEDLCYSQQCNSTGDMQLKLDIQSDLIIAEEFSKITAIKAIASEEKEEAETLHPNGRYMIAYDPLDGSSLIDVDLSVGSIFGIYDGEFQASNMLASVYVVYGPRLELVTAYKGGVRHYIFRHGRFMEQETIKLNEKGKLNAPGGTQKHWPPHHKKMIDGLFAEGYRLRYSGGMVPDLHQILLKGGGLFSYPGTTDKPEGKLRKLFEVFPFAFVYETAGGEAIDEKGRRLMELSCDDPHETTPCFFGSKYEISKVKAAYDVD</sequence>
<dbReference type="InterPro" id="IPR028343">
    <property type="entry name" value="FBPtase"/>
</dbReference>
<dbReference type="InterPro" id="IPR044015">
    <property type="entry name" value="FBPase_C_dom"/>
</dbReference>
<evidence type="ECO:0000256" key="6">
    <source>
        <dbReference type="ARBA" id="ARBA00022842"/>
    </source>
</evidence>
<feature type="domain" description="Fructose-1-6-bisphosphatase class 1 C-terminal" evidence="11">
    <location>
        <begin position="156"/>
        <end position="280"/>
    </location>
</feature>
<feature type="binding site" evidence="9">
    <location>
        <begin position="88"/>
        <end position="91"/>
    </location>
    <ligand>
        <name>substrate</name>
    </ligand>
</feature>
<dbReference type="Gene3D" id="3.30.540.10">
    <property type="entry name" value="Fructose-1,6-Bisphosphatase, subunit A, domain 1"/>
    <property type="match status" value="1"/>
</dbReference>
<evidence type="ECO:0000256" key="8">
    <source>
        <dbReference type="ARBA" id="ARBA00024331"/>
    </source>
</evidence>
<dbReference type="PANTHER" id="PTHR11556">
    <property type="entry name" value="FRUCTOSE-1,6-BISPHOSPHATASE-RELATED"/>
    <property type="match status" value="1"/>
</dbReference>
<dbReference type="SUPFAM" id="SSF56655">
    <property type="entry name" value="Carbohydrate phosphatase"/>
    <property type="match status" value="1"/>
</dbReference>
<keyword evidence="7 9" id="KW-0119">Carbohydrate metabolism</keyword>
<protein>
    <recommendedName>
        <fullName evidence="9">Fructose-1,6-bisphosphatase class 1</fullName>
        <shortName evidence="9">FBPase class 1</shortName>
        <ecNumber evidence="9">3.1.3.11</ecNumber>
    </recommendedName>
    <alternativeName>
        <fullName evidence="9">D-fructose-1,6-bisphosphate 1-phosphohydrolase class 1</fullName>
    </alternativeName>
</protein>
<evidence type="ECO:0000313" key="13">
    <source>
        <dbReference type="Proteomes" id="UP001321445"/>
    </source>
</evidence>
<evidence type="ECO:0000256" key="5">
    <source>
        <dbReference type="ARBA" id="ARBA00022801"/>
    </source>
</evidence>
<keyword evidence="3 9" id="KW-0963">Cytoplasm</keyword>
<evidence type="ECO:0000256" key="1">
    <source>
        <dbReference type="ARBA" id="ARBA00001273"/>
    </source>
</evidence>
<evidence type="ECO:0000259" key="11">
    <source>
        <dbReference type="Pfam" id="PF18913"/>
    </source>
</evidence>
<feature type="binding site" evidence="9">
    <location>
        <position position="228"/>
    </location>
    <ligand>
        <name>Mg(2+)</name>
        <dbReference type="ChEBI" id="CHEBI:18420"/>
        <label>2</label>
    </ligand>
</feature>
<organism evidence="12 13">
    <name type="scientific">Hydrogenimonas cancrithermarum</name>
    <dbReference type="NCBI Taxonomy" id="2993563"/>
    <lineage>
        <taxon>Bacteria</taxon>
        <taxon>Pseudomonadati</taxon>
        <taxon>Campylobacterota</taxon>
        <taxon>Epsilonproteobacteria</taxon>
        <taxon>Campylobacterales</taxon>
        <taxon>Hydrogenimonadaceae</taxon>
        <taxon>Hydrogenimonas</taxon>
    </lineage>
</organism>
<feature type="binding site" evidence="9">
    <location>
        <position position="88"/>
    </location>
    <ligand>
        <name>Mg(2+)</name>
        <dbReference type="ChEBI" id="CHEBI:18420"/>
        <label>2</label>
    </ligand>
</feature>
<dbReference type="PANTHER" id="PTHR11556:SF35">
    <property type="entry name" value="SEDOHEPTULOSE-1,7-BISPHOSPHATASE, CHLOROPLASTIC"/>
    <property type="match status" value="1"/>
</dbReference>
<evidence type="ECO:0000313" key="12">
    <source>
        <dbReference type="EMBL" id="BDY13935.1"/>
    </source>
</evidence>
<feature type="binding site" evidence="9">
    <location>
        <position position="85"/>
    </location>
    <ligand>
        <name>Mg(2+)</name>
        <dbReference type="ChEBI" id="CHEBI:18420"/>
        <label>1</label>
    </ligand>
</feature>
<comment type="subcellular location">
    <subcellularLocation>
        <location evidence="9">Cytoplasm</location>
    </subcellularLocation>
</comment>